<organism evidence="2 3">
    <name type="scientific">Suillus subaureus</name>
    <dbReference type="NCBI Taxonomy" id="48587"/>
    <lineage>
        <taxon>Eukaryota</taxon>
        <taxon>Fungi</taxon>
        <taxon>Dikarya</taxon>
        <taxon>Basidiomycota</taxon>
        <taxon>Agaricomycotina</taxon>
        <taxon>Agaricomycetes</taxon>
        <taxon>Agaricomycetidae</taxon>
        <taxon>Boletales</taxon>
        <taxon>Suillineae</taxon>
        <taxon>Suillaceae</taxon>
        <taxon>Suillus</taxon>
    </lineage>
</organism>
<feature type="region of interest" description="Disordered" evidence="1">
    <location>
        <begin position="1"/>
        <end position="23"/>
    </location>
</feature>
<evidence type="ECO:0000256" key="1">
    <source>
        <dbReference type="SAM" id="MobiDB-lite"/>
    </source>
</evidence>
<dbReference type="Proteomes" id="UP000807769">
    <property type="component" value="Unassembled WGS sequence"/>
</dbReference>
<feature type="compositionally biased region" description="Polar residues" evidence="1">
    <location>
        <begin position="1"/>
        <end position="15"/>
    </location>
</feature>
<gene>
    <name evidence="2" type="ORF">BJ212DRAFT_1295752</name>
</gene>
<accession>A0A9P7ELL9</accession>
<dbReference type="AlphaFoldDB" id="A0A9P7ELL9"/>
<dbReference type="GeneID" id="64626368"/>
<comment type="caution">
    <text evidence="2">The sequence shown here is derived from an EMBL/GenBank/DDBJ whole genome shotgun (WGS) entry which is preliminary data.</text>
</comment>
<protein>
    <submittedName>
        <fullName evidence="2">Uncharacterized protein</fullName>
    </submittedName>
</protein>
<evidence type="ECO:0000313" key="3">
    <source>
        <dbReference type="Proteomes" id="UP000807769"/>
    </source>
</evidence>
<keyword evidence="3" id="KW-1185">Reference proteome</keyword>
<reference evidence="2" key="1">
    <citation type="journal article" date="2020" name="New Phytol.">
        <title>Comparative genomics reveals dynamic genome evolution in host specialist ectomycorrhizal fungi.</title>
        <authorList>
            <person name="Lofgren L.A."/>
            <person name="Nguyen N.H."/>
            <person name="Vilgalys R."/>
            <person name="Ruytinx J."/>
            <person name="Liao H.L."/>
            <person name="Branco S."/>
            <person name="Kuo A."/>
            <person name="LaButti K."/>
            <person name="Lipzen A."/>
            <person name="Andreopoulos W."/>
            <person name="Pangilinan J."/>
            <person name="Riley R."/>
            <person name="Hundley H."/>
            <person name="Na H."/>
            <person name="Barry K."/>
            <person name="Grigoriev I.V."/>
            <person name="Stajich J.E."/>
            <person name="Kennedy P.G."/>
        </authorList>
    </citation>
    <scope>NUCLEOTIDE SEQUENCE</scope>
    <source>
        <strain evidence="2">MN1</strain>
    </source>
</reference>
<dbReference type="EMBL" id="JABBWG010000003">
    <property type="protein sequence ID" value="KAG1824626.1"/>
    <property type="molecule type" value="Genomic_DNA"/>
</dbReference>
<name>A0A9P7ELL9_9AGAM</name>
<sequence>MSNVPVTKATVTSDPPETEIPTDPLCTHPSQPIGKILVNNHTYNILELIFSSQGLVGHGTAMQGVCSVPQLTEHWLVEIGPQEVDETMSYCGKIWQSIKGTSHTHVHLVLKPSVQPLHMFWMKVELINAIQDIVRNCSLNNSMIEDDGNGSYGTLIDWEFTVHILQGQKHAIGGTGMASFMSHSLLFRLSEAVGGSVMSQNSWKHASHSHVQGSTWHETCSWDSEVIRRDWLLHLWSTDSFKENGNEKTSFFFHLHVHKFREQFYPYFHDLLPLAVEWYKLIRSKGPSHMVTFKEVTDLLTKHLNILPKDEPSPELLFTWKVIDALLGGLPDALPWWKEKGGV</sequence>
<dbReference type="RefSeq" id="XP_041198343.1">
    <property type="nucleotide sequence ID" value="XM_041332351.1"/>
</dbReference>
<evidence type="ECO:0000313" key="2">
    <source>
        <dbReference type="EMBL" id="KAG1824626.1"/>
    </source>
</evidence>
<proteinExistence type="predicted"/>
<dbReference type="OrthoDB" id="2682511at2759"/>